<keyword evidence="3" id="KW-1185">Reference proteome</keyword>
<comment type="caution">
    <text evidence="2">The sequence shown here is derived from an EMBL/GenBank/DDBJ whole genome shotgun (WGS) entry which is preliminary data.</text>
</comment>
<evidence type="ECO:0000256" key="1">
    <source>
        <dbReference type="SAM" id="Phobius"/>
    </source>
</evidence>
<accession>A0ABW0NGK4</accession>
<gene>
    <name evidence="2" type="ORF">ACFPOE_19770</name>
</gene>
<proteinExistence type="predicted"/>
<keyword evidence="1" id="KW-0812">Transmembrane</keyword>
<feature type="transmembrane region" description="Helical" evidence="1">
    <location>
        <begin position="65"/>
        <end position="92"/>
    </location>
</feature>
<keyword evidence="1" id="KW-0472">Membrane</keyword>
<dbReference type="Proteomes" id="UP001596037">
    <property type="component" value="Unassembled WGS sequence"/>
</dbReference>
<evidence type="ECO:0000313" key="2">
    <source>
        <dbReference type="EMBL" id="MFC5499790.1"/>
    </source>
</evidence>
<feature type="transmembrane region" description="Helical" evidence="1">
    <location>
        <begin position="39"/>
        <end position="59"/>
    </location>
</feature>
<feature type="transmembrane region" description="Helical" evidence="1">
    <location>
        <begin position="6"/>
        <end position="27"/>
    </location>
</feature>
<dbReference type="RefSeq" id="WP_376852040.1">
    <property type="nucleotide sequence ID" value="NZ_JBHSMF010000010.1"/>
</dbReference>
<reference evidence="3" key="1">
    <citation type="journal article" date="2019" name="Int. J. Syst. Evol. Microbiol.">
        <title>The Global Catalogue of Microorganisms (GCM) 10K type strain sequencing project: providing services to taxonomists for standard genome sequencing and annotation.</title>
        <authorList>
            <consortium name="The Broad Institute Genomics Platform"/>
            <consortium name="The Broad Institute Genome Sequencing Center for Infectious Disease"/>
            <person name="Wu L."/>
            <person name="Ma J."/>
        </authorList>
    </citation>
    <scope>NUCLEOTIDE SEQUENCE [LARGE SCALE GENOMIC DNA]</scope>
    <source>
        <strain evidence="3">CCUG 57401</strain>
    </source>
</reference>
<dbReference type="EMBL" id="JBHSMF010000010">
    <property type="protein sequence ID" value="MFC5499790.1"/>
    <property type="molecule type" value="Genomic_DNA"/>
</dbReference>
<name>A0ABW0NGK4_9BURK</name>
<keyword evidence="1" id="KW-1133">Transmembrane helix</keyword>
<evidence type="ECO:0000313" key="3">
    <source>
        <dbReference type="Proteomes" id="UP001596037"/>
    </source>
</evidence>
<organism evidence="2 3">
    <name type="scientific">Caenimonas terrae</name>
    <dbReference type="NCBI Taxonomy" id="696074"/>
    <lineage>
        <taxon>Bacteria</taxon>
        <taxon>Pseudomonadati</taxon>
        <taxon>Pseudomonadota</taxon>
        <taxon>Betaproteobacteria</taxon>
        <taxon>Burkholderiales</taxon>
        <taxon>Comamonadaceae</taxon>
        <taxon>Caenimonas</taxon>
    </lineage>
</organism>
<sequence length="136" mass="13931">MANILDGLLFAGPALALVLGFLFAFSSSSRLLARRPRQIALGVLLPMLVSVAGAVRVGATDGDTAVLLAVIGMALLACAVGFAGAFGFGLLLRASSQWMAGPGSRHQFGDTGVSTLIARRSRSKGLPPGPRIKQGK</sequence>
<protein>
    <submittedName>
        <fullName evidence="2">Uncharacterized protein</fullName>
    </submittedName>
</protein>